<keyword evidence="2" id="KW-1185">Reference proteome</keyword>
<organism evidence="1 2">
    <name type="scientific">Natrialba taiwanensis DSM 12281</name>
    <dbReference type="NCBI Taxonomy" id="1230458"/>
    <lineage>
        <taxon>Archaea</taxon>
        <taxon>Methanobacteriati</taxon>
        <taxon>Methanobacteriota</taxon>
        <taxon>Stenosarchaea group</taxon>
        <taxon>Halobacteria</taxon>
        <taxon>Halobacteriales</taxon>
        <taxon>Natrialbaceae</taxon>
        <taxon>Natrialba</taxon>
    </lineage>
</organism>
<dbReference type="SUPFAM" id="SSF54593">
    <property type="entry name" value="Glyoxalase/Bleomycin resistance protein/Dihydroxybiphenyl dioxygenase"/>
    <property type="match status" value="2"/>
</dbReference>
<evidence type="ECO:0000313" key="1">
    <source>
        <dbReference type="EMBL" id="ELY88311.1"/>
    </source>
</evidence>
<accession>L9ZQF2</accession>
<gene>
    <name evidence="1" type="ORF">C484_15397</name>
</gene>
<dbReference type="OrthoDB" id="167507at2157"/>
<dbReference type="InterPro" id="IPR029068">
    <property type="entry name" value="Glyas_Bleomycin-R_OHBP_Dase"/>
</dbReference>
<name>L9ZQF2_9EURY</name>
<dbReference type="RefSeq" id="WP_006826746.1">
    <property type="nucleotide sequence ID" value="NZ_AOIL01000051.1"/>
</dbReference>
<dbReference type="EMBL" id="AOIL01000051">
    <property type="protein sequence ID" value="ELY88311.1"/>
    <property type="molecule type" value="Genomic_DNA"/>
</dbReference>
<dbReference type="STRING" id="1230458.C484_15397"/>
<dbReference type="Gene3D" id="3.10.180.10">
    <property type="entry name" value="2,3-Dihydroxybiphenyl 1,2-Dioxygenase, domain 1"/>
    <property type="match status" value="1"/>
</dbReference>
<evidence type="ECO:0000313" key="2">
    <source>
        <dbReference type="Proteomes" id="UP000011648"/>
    </source>
</evidence>
<dbReference type="Proteomes" id="UP000011648">
    <property type="component" value="Unassembled WGS sequence"/>
</dbReference>
<reference evidence="1 2" key="1">
    <citation type="journal article" date="2014" name="PLoS Genet.">
        <title>Phylogenetically driven sequencing of extremely halophilic archaea reveals strategies for static and dynamic osmo-response.</title>
        <authorList>
            <person name="Becker E.A."/>
            <person name="Seitzer P.M."/>
            <person name="Tritt A."/>
            <person name="Larsen D."/>
            <person name="Krusor M."/>
            <person name="Yao A.I."/>
            <person name="Wu D."/>
            <person name="Madern D."/>
            <person name="Eisen J.A."/>
            <person name="Darling A.E."/>
            <person name="Facciotti M.T."/>
        </authorList>
    </citation>
    <scope>NUCLEOTIDE SEQUENCE [LARGE SCALE GENOMIC DNA]</scope>
    <source>
        <strain evidence="1 2">DSM 12281</strain>
    </source>
</reference>
<proteinExistence type="predicted"/>
<dbReference type="AlphaFoldDB" id="L9ZQF2"/>
<dbReference type="PATRIC" id="fig|1230458.4.peg.3114"/>
<comment type="caution">
    <text evidence="1">The sequence shown here is derived from an EMBL/GenBank/DDBJ whole genome shotgun (WGS) entry which is preliminary data.</text>
</comment>
<protein>
    <submittedName>
        <fullName evidence="1">Uncharacterized protein</fullName>
    </submittedName>
</protein>
<sequence>MDGPTLFHLHFNTPDIESAAERLEREGLPCKRRFGTVRGESRSFGPEDAVPDEFRFKLQVHRRGNVDITLAPGKRPRIDHLGLRSSDFDGTLERARARGSSVRQNSRRTFVMTPWTFRVELHPRADEERETAERSESDDAVYRIEDALLSVPDAGAVRTYFDAVFGDVPQLAIESGEEIWLEEFTIATDDETTTLDVAELLGA</sequence>